<comment type="caution">
    <text evidence="1">The sequence shown here is derived from an EMBL/GenBank/DDBJ whole genome shotgun (WGS) entry which is preliminary data.</text>
</comment>
<proteinExistence type="predicted"/>
<organism evidence="1">
    <name type="scientific">Candidatus Methanofastidiosum methylothiophilum</name>
    <dbReference type="NCBI Taxonomy" id="1705564"/>
    <lineage>
        <taxon>Archaea</taxon>
        <taxon>Methanobacteriati</taxon>
        <taxon>Methanobacteriota</taxon>
        <taxon>Stenosarchaea group</taxon>
        <taxon>Candidatus Methanofastidiosia</taxon>
        <taxon>Candidatus Methanofastidiosales</taxon>
        <taxon>Candidatus Methanofastidiosaceae</taxon>
        <taxon>Candidatus Methanofastidiosum</taxon>
    </lineage>
</organism>
<name>A0A150JKG4_9EURY</name>
<sequence length="184" mass="21858">MGQSFPQFGTSLEQAFDASLHSLLRESTAKIFLYTLLYNLVSPRFKGIGFKDEYELYYFSEDKFLGNFKIQLLDSYGIKEYLKENYKLHAVTSTNLVFEFPIKEEYRETFRYIMKGQYSKAPGFKNIYNSQQLAYWICNHDHNLKDYFDRLSVYLDSDVLTLNNTVEGEIFYPPIKRDWKIQLS</sequence>
<dbReference type="EMBL" id="LNJE01000010">
    <property type="protein sequence ID" value="KYC57742.1"/>
    <property type="molecule type" value="Genomic_DNA"/>
</dbReference>
<protein>
    <submittedName>
        <fullName evidence="1">Uncharacterized protein</fullName>
    </submittedName>
</protein>
<reference evidence="1" key="1">
    <citation type="journal article" date="2016" name="ISME J.">
        <title>Chasing the elusive Euryarchaeota class WSA2: genomes reveal a uniquely fastidious methyl-reducing methanogen.</title>
        <authorList>
            <person name="Nobu M.K."/>
            <person name="Narihiro T."/>
            <person name="Kuroda K."/>
            <person name="Mei R."/>
            <person name="Liu W.T."/>
        </authorList>
    </citation>
    <scope>NUCLEOTIDE SEQUENCE [LARGE SCALE GENOMIC DNA]</scope>
    <source>
        <strain evidence="1">ADurb1213_Bin02801</strain>
    </source>
</reference>
<evidence type="ECO:0000313" key="1">
    <source>
        <dbReference type="EMBL" id="KYC57742.1"/>
    </source>
</evidence>
<gene>
    <name evidence="1" type="ORF">APG09_00987</name>
</gene>
<accession>A0A150JKG4</accession>
<dbReference type="AlphaFoldDB" id="A0A150JKG4"/>